<feature type="compositionally biased region" description="Low complexity" evidence="1">
    <location>
        <begin position="84"/>
        <end position="171"/>
    </location>
</feature>
<reference key="1">
    <citation type="journal article" date="2019" name="Genes (Basel)">
        <title>A High-Quality De novo Genome Assembly from a Single Mosquito Using PacBio Sequencing.</title>
        <authorList>
            <person name="Kingan S.B."/>
            <person name="Heaton H."/>
            <person name="Cudini J."/>
            <person name="Lambert C.C."/>
            <person name="Baybayan P."/>
            <person name="Galvin B.D."/>
            <person name="Durbin R."/>
            <person name="Korlach J."/>
            <person name="Lawniczak M.K.N."/>
        </authorList>
    </citation>
    <scope>NUCLEOTIDE SEQUENCE [LARGE SCALE GENOMIC DNA]</scope>
    <source>
        <strain>Mali-NIH</strain>
    </source>
</reference>
<feature type="region of interest" description="Disordered" evidence="1">
    <location>
        <begin position="61"/>
        <end position="217"/>
    </location>
</feature>
<accession>A0A6E8W328</accession>
<feature type="compositionally biased region" description="Low complexity" evidence="1">
    <location>
        <begin position="274"/>
        <end position="293"/>
    </location>
</feature>
<evidence type="ECO:0000313" key="3">
    <source>
        <dbReference type="Proteomes" id="UP001105220"/>
    </source>
</evidence>
<name>A0A6E8W328_ANOCL</name>
<organism evidence="2 3">
    <name type="scientific">Anopheles coluzzii</name>
    <name type="common">African malaria mosquito</name>
    <dbReference type="NCBI Taxonomy" id="1518534"/>
    <lineage>
        <taxon>Eukaryota</taxon>
        <taxon>Metazoa</taxon>
        <taxon>Ecdysozoa</taxon>
        <taxon>Arthropoda</taxon>
        <taxon>Hexapoda</taxon>
        <taxon>Insecta</taxon>
        <taxon>Pterygota</taxon>
        <taxon>Neoptera</taxon>
        <taxon>Endopterygota</taxon>
        <taxon>Diptera</taxon>
        <taxon>Nematocera</taxon>
        <taxon>Culicoidea</taxon>
        <taxon>Culicidae</taxon>
        <taxon>Anophelinae</taxon>
        <taxon>Anopheles</taxon>
    </lineage>
</organism>
<protein>
    <submittedName>
        <fullName evidence="2">BESS domain-containing protein</fullName>
    </submittedName>
</protein>
<feature type="compositionally biased region" description="Polar residues" evidence="1">
    <location>
        <begin position="8"/>
        <end position="20"/>
    </location>
</feature>
<reference evidence="2" key="2">
    <citation type="submission" date="2020-05" db="UniProtKB">
        <authorList>
            <consortium name="EnsemblMetazoa"/>
        </authorList>
    </citation>
    <scope>IDENTIFICATION</scope>
    <source>
        <strain evidence="2">Ngousso</strain>
    </source>
</reference>
<feature type="region of interest" description="Disordered" evidence="1">
    <location>
        <begin position="1"/>
        <end position="22"/>
    </location>
</feature>
<dbReference type="Proteomes" id="UP001105220">
    <property type="component" value="Unplaced"/>
</dbReference>
<feature type="compositionally biased region" description="Basic and acidic residues" evidence="1">
    <location>
        <begin position="72"/>
        <end position="83"/>
    </location>
</feature>
<dbReference type="RefSeq" id="XP_049464971.1">
    <property type="nucleotide sequence ID" value="XM_049609014.1"/>
</dbReference>
<dbReference type="GeneID" id="125907358"/>
<proteinExistence type="predicted"/>
<feature type="compositionally biased region" description="Low complexity" evidence="1">
    <location>
        <begin position="193"/>
        <end position="206"/>
    </location>
</feature>
<feature type="compositionally biased region" description="Polar residues" evidence="1">
    <location>
        <begin position="177"/>
        <end position="192"/>
    </location>
</feature>
<dbReference type="AlphaFoldDB" id="A0A6E8W328"/>
<dbReference type="VEuPathDB" id="VectorBase:ACON2_032445"/>
<keyword evidence="3" id="KW-1185">Reference proteome</keyword>
<feature type="compositionally biased region" description="Polar residues" evidence="1">
    <location>
        <begin position="207"/>
        <end position="217"/>
    </location>
</feature>
<dbReference type="VEuPathDB" id="VectorBase:ACON011593"/>
<dbReference type="EnsemblMetazoa" id="ACON011593-RA">
    <property type="protein sequence ID" value="ACON011593-PA"/>
    <property type="gene ID" value="ACON011593"/>
</dbReference>
<evidence type="ECO:0000313" key="2">
    <source>
        <dbReference type="EnsemblMetazoa" id="ACON011593-PA"/>
    </source>
</evidence>
<feature type="region of interest" description="Disordered" evidence="1">
    <location>
        <begin position="274"/>
        <end position="304"/>
    </location>
</feature>
<sequence>MASKRTWESANQQPRSSTARASRVLRAVQTYQIIEDDPAPGTSIAGPSESRSLLVVALKKLQHQSTQTVEPSEVRIKRERIDEPSVPSSQQQQRPASKPATTAPSSQQQQRPASKPATTAPSSQQQQRPASKPATTAPSSQQQPPASKPATTAPSSQQQPATTAPSSQQQQRPASKPATTAPSSQQQPATTAPSSQQLQPGSQPAPTVQTTRESSGANRTVAHIACLSVTSPTSSNQMLQSLLQHLLNPTTATTSVLAGSTDATSSAASATAASGVRADAGGSQQQAQPAADPNPTAETAEDAGYDSDTAFLTRAIYPVLRSCRRPQTRWSNEKLQEILRIALRQELVRCCEKYERIIADVL</sequence>
<evidence type="ECO:0000256" key="1">
    <source>
        <dbReference type="SAM" id="MobiDB-lite"/>
    </source>
</evidence>